<dbReference type="InterPro" id="IPR035642">
    <property type="entry name" value="MraZ_N"/>
</dbReference>
<dbReference type="SUPFAM" id="SSF89447">
    <property type="entry name" value="AbrB/MazE/MraZ-like"/>
    <property type="match status" value="1"/>
</dbReference>
<comment type="similarity">
    <text evidence="7">Belongs to the MraZ family.</text>
</comment>
<evidence type="ECO:0000256" key="5">
    <source>
        <dbReference type="ARBA" id="ARBA00023125"/>
    </source>
</evidence>
<dbReference type="PANTHER" id="PTHR34701:SF1">
    <property type="entry name" value="TRANSCRIPTIONAL REGULATOR MRAZ"/>
    <property type="match status" value="1"/>
</dbReference>
<keyword evidence="5 7" id="KW-0238">DNA-binding</keyword>
<dbReference type="InterPro" id="IPR038619">
    <property type="entry name" value="MraZ_sf"/>
</dbReference>
<dbReference type="InterPro" id="IPR007159">
    <property type="entry name" value="SpoVT-AbrB_dom"/>
</dbReference>
<dbReference type="CDD" id="cd16321">
    <property type="entry name" value="MraZ_C"/>
    <property type="match status" value="1"/>
</dbReference>
<keyword evidence="4 7" id="KW-0805">Transcription regulation</keyword>
<evidence type="ECO:0000256" key="1">
    <source>
        <dbReference type="ARBA" id="ARBA00013860"/>
    </source>
</evidence>
<dbReference type="PANTHER" id="PTHR34701">
    <property type="entry name" value="TRANSCRIPTIONAL REGULATOR MRAZ"/>
    <property type="match status" value="1"/>
</dbReference>
<evidence type="ECO:0000256" key="3">
    <source>
        <dbReference type="ARBA" id="ARBA00022737"/>
    </source>
</evidence>
<keyword evidence="6 7" id="KW-0804">Transcription</keyword>
<dbReference type="EMBL" id="DSDS01000065">
    <property type="protein sequence ID" value="HET97649.1"/>
    <property type="molecule type" value="Genomic_DNA"/>
</dbReference>
<comment type="subunit">
    <text evidence="7">Forms oligomers.</text>
</comment>
<dbReference type="Proteomes" id="UP000885986">
    <property type="component" value="Unassembled WGS sequence"/>
</dbReference>
<dbReference type="GO" id="GO:0003700">
    <property type="term" value="F:DNA-binding transcription factor activity"/>
    <property type="evidence" value="ECO:0007669"/>
    <property type="project" value="UniProtKB-UniRule"/>
</dbReference>
<evidence type="ECO:0000256" key="7">
    <source>
        <dbReference type="HAMAP-Rule" id="MF_01008"/>
    </source>
</evidence>
<dbReference type="PROSITE" id="PS51740">
    <property type="entry name" value="SPOVT_ABRB"/>
    <property type="match status" value="2"/>
</dbReference>
<keyword evidence="2 7" id="KW-0963">Cytoplasm</keyword>
<dbReference type="GO" id="GO:0009295">
    <property type="term" value="C:nucleoid"/>
    <property type="evidence" value="ECO:0007669"/>
    <property type="project" value="UniProtKB-SubCell"/>
</dbReference>
<reference evidence="9" key="1">
    <citation type="journal article" date="2020" name="mSystems">
        <title>Genome- and Community-Level Interaction Insights into Carbon Utilization and Element Cycling Functions of Hydrothermarchaeota in Hydrothermal Sediment.</title>
        <authorList>
            <person name="Zhou Z."/>
            <person name="Liu Y."/>
            <person name="Xu W."/>
            <person name="Pan J."/>
            <person name="Luo Z.H."/>
            <person name="Li M."/>
        </authorList>
    </citation>
    <scope>NUCLEOTIDE SEQUENCE [LARGE SCALE GENOMIC DNA]</scope>
    <source>
        <strain evidence="9">SpSt-1224</strain>
    </source>
</reference>
<dbReference type="Pfam" id="PF02381">
    <property type="entry name" value="MraZ"/>
    <property type="match status" value="2"/>
</dbReference>
<comment type="caution">
    <text evidence="9">The sequence shown here is derived from an EMBL/GenBank/DDBJ whole genome shotgun (WGS) entry which is preliminary data.</text>
</comment>
<comment type="subcellular location">
    <subcellularLocation>
        <location evidence="7">Cytoplasm</location>
        <location evidence="7">Nucleoid</location>
    </subcellularLocation>
</comment>
<gene>
    <name evidence="7 9" type="primary">mraZ</name>
    <name evidence="9" type="ORF">ENN98_02940</name>
</gene>
<keyword evidence="3" id="KW-0677">Repeat</keyword>
<evidence type="ECO:0000256" key="4">
    <source>
        <dbReference type="ARBA" id="ARBA00023015"/>
    </source>
</evidence>
<evidence type="ECO:0000256" key="6">
    <source>
        <dbReference type="ARBA" id="ARBA00023163"/>
    </source>
</evidence>
<dbReference type="GO" id="GO:0000976">
    <property type="term" value="F:transcription cis-regulatory region binding"/>
    <property type="evidence" value="ECO:0007669"/>
    <property type="project" value="TreeGrafter"/>
</dbReference>
<dbReference type="InterPro" id="IPR003444">
    <property type="entry name" value="MraZ"/>
</dbReference>
<feature type="domain" description="SpoVT-AbrB" evidence="8">
    <location>
        <begin position="90"/>
        <end position="133"/>
    </location>
</feature>
<sequence length="158" mass="18509">MAENSPRSPIYHFRGRSEHTMDEKGRLSIATRFREVLRQQYDERLMITPWNSCLKAYPLPQWEEMELKLLAEGKKQPHQIKLVRYMIGGVVECALDKQGRVLLPPNLRAESGLEKEVVVNGMINYFEIWDKATWEKINKPTGENFVEFEQTLLELGLF</sequence>
<dbReference type="NCBIfam" id="TIGR00242">
    <property type="entry name" value="division/cell wall cluster transcriptional repressor MraZ"/>
    <property type="match status" value="1"/>
</dbReference>
<dbReference type="InterPro" id="IPR035644">
    <property type="entry name" value="MraZ_C"/>
</dbReference>
<dbReference type="AlphaFoldDB" id="A0A7C2XFM9"/>
<feature type="domain" description="SpoVT-AbrB" evidence="8">
    <location>
        <begin position="16"/>
        <end position="61"/>
    </location>
</feature>
<dbReference type="HAMAP" id="MF_01008">
    <property type="entry name" value="MraZ"/>
    <property type="match status" value="1"/>
</dbReference>
<dbReference type="CDD" id="cd16320">
    <property type="entry name" value="MraZ_N"/>
    <property type="match status" value="1"/>
</dbReference>
<proteinExistence type="inferred from homology"/>
<organism evidence="9">
    <name type="scientific">Desulfurivibrio alkaliphilus</name>
    <dbReference type="NCBI Taxonomy" id="427923"/>
    <lineage>
        <taxon>Bacteria</taxon>
        <taxon>Pseudomonadati</taxon>
        <taxon>Thermodesulfobacteriota</taxon>
        <taxon>Desulfobulbia</taxon>
        <taxon>Desulfobulbales</taxon>
        <taxon>Desulfobulbaceae</taxon>
        <taxon>Desulfurivibrio</taxon>
    </lineage>
</organism>
<evidence type="ECO:0000256" key="2">
    <source>
        <dbReference type="ARBA" id="ARBA00022490"/>
    </source>
</evidence>
<dbReference type="InterPro" id="IPR020603">
    <property type="entry name" value="MraZ_dom"/>
</dbReference>
<dbReference type="GO" id="GO:0005737">
    <property type="term" value="C:cytoplasm"/>
    <property type="evidence" value="ECO:0007669"/>
    <property type="project" value="UniProtKB-UniRule"/>
</dbReference>
<evidence type="ECO:0000259" key="8">
    <source>
        <dbReference type="PROSITE" id="PS51740"/>
    </source>
</evidence>
<dbReference type="InterPro" id="IPR037914">
    <property type="entry name" value="SpoVT-AbrB_sf"/>
</dbReference>
<name>A0A7C2XFM9_9BACT</name>
<protein>
    <recommendedName>
        <fullName evidence="1 7">Transcriptional regulator MraZ</fullName>
    </recommendedName>
</protein>
<dbReference type="GO" id="GO:2000143">
    <property type="term" value="P:negative regulation of DNA-templated transcription initiation"/>
    <property type="evidence" value="ECO:0007669"/>
    <property type="project" value="TreeGrafter"/>
</dbReference>
<dbReference type="Gene3D" id="3.40.1550.20">
    <property type="entry name" value="Transcriptional regulator MraZ domain"/>
    <property type="match status" value="1"/>
</dbReference>
<evidence type="ECO:0000313" key="9">
    <source>
        <dbReference type="EMBL" id="HET97649.1"/>
    </source>
</evidence>
<accession>A0A7C2XFM9</accession>